<sequence>MNNELSVPEDIYAVDLEAVSAEGLPDDAALASFSTGSTAGTASCPSSVSTLGTVGCAG</sequence>
<reference evidence="1 2" key="1">
    <citation type="submission" date="2019-07" db="EMBL/GenBank/DDBJ databases">
        <title>Analysis of the biochemical properties, biological activity and biotechnological potential of siderophores and biosurfactants produced by Antarctic psychrotolerant bacteria.</title>
        <authorList>
            <person name="Styczynski M."/>
            <person name="Krucon T."/>
            <person name="Decewicz P."/>
            <person name="Dziewit L."/>
        </authorList>
    </citation>
    <scope>NUCLEOTIDE SEQUENCE [LARGE SCALE GENOMIC DNA]</scope>
    <source>
        <strain evidence="1 2">ANT_H27</strain>
    </source>
</reference>
<organism evidence="1 2">
    <name type="scientific">Paeniglutamicibacter gangotriensis</name>
    <dbReference type="NCBI Taxonomy" id="254787"/>
    <lineage>
        <taxon>Bacteria</taxon>
        <taxon>Bacillati</taxon>
        <taxon>Actinomycetota</taxon>
        <taxon>Actinomycetes</taxon>
        <taxon>Micrococcales</taxon>
        <taxon>Micrococcaceae</taxon>
        <taxon>Paeniglutamicibacter</taxon>
    </lineage>
</organism>
<evidence type="ECO:0000313" key="1">
    <source>
        <dbReference type="EMBL" id="KAA0974199.1"/>
    </source>
</evidence>
<dbReference type="RefSeq" id="WP_149620550.1">
    <property type="nucleotide sequence ID" value="NZ_JBITUG010000001.1"/>
</dbReference>
<evidence type="ECO:0000313" key="2">
    <source>
        <dbReference type="Proteomes" id="UP000323856"/>
    </source>
</evidence>
<dbReference type="EMBL" id="VOBL01000020">
    <property type="protein sequence ID" value="KAA0974199.1"/>
    <property type="molecule type" value="Genomic_DNA"/>
</dbReference>
<dbReference type="AlphaFoldDB" id="A0A5B0E9P2"/>
<proteinExistence type="predicted"/>
<accession>A0A5B0E9P2</accession>
<gene>
    <name evidence="1" type="ORF">FQ154_16310</name>
</gene>
<comment type="caution">
    <text evidence="1">The sequence shown here is derived from an EMBL/GenBank/DDBJ whole genome shotgun (WGS) entry which is preliminary data.</text>
</comment>
<dbReference type="NCBIfam" id="NF033482">
    <property type="entry name" value="RiPP_thiocil"/>
    <property type="match status" value="1"/>
</dbReference>
<name>A0A5B0E9P2_9MICC</name>
<protein>
    <submittedName>
        <fullName evidence="1">Thiocillin family RiPP</fullName>
    </submittedName>
</protein>
<dbReference type="Proteomes" id="UP000323856">
    <property type="component" value="Unassembled WGS sequence"/>
</dbReference>
<dbReference type="InterPro" id="IPR049803">
    <property type="entry name" value="RiPP_thiocil-like"/>
</dbReference>